<evidence type="ECO:0000256" key="6">
    <source>
        <dbReference type="ARBA" id="ARBA00023136"/>
    </source>
</evidence>
<keyword evidence="4 7" id="KW-0812">Transmembrane</keyword>
<dbReference type="PROSITE" id="PS50928">
    <property type="entry name" value="ABC_TM1"/>
    <property type="match status" value="1"/>
</dbReference>
<evidence type="ECO:0000256" key="4">
    <source>
        <dbReference type="ARBA" id="ARBA00022692"/>
    </source>
</evidence>
<evidence type="ECO:0000259" key="8">
    <source>
        <dbReference type="PROSITE" id="PS50928"/>
    </source>
</evidence>
<keyword evidence="10" id="KW-1185">Reference proteome</keyword>
<keyword evidence="2 7" id="KW-0813">Transport</keyword>
<dbReference type="InterPro" id="IPR035906">
    <property type="entry name" value="MetI-like_sf"/>
</dbReference>
<feature type="transmembrane region" description="Helical" evidence="7">
    <location>
        <begin position="25"/>
        <end position="45"/>
    </location>
</feature>
<keyword evidence="5 7" id="KW-1133">Transmembrane helix</keyword>
<sequence>MNDTVIVSTAKAALRKEKFKKYKQYRVLLLMMIPAMICYIVFHYLPMYGVLLAFKDFKILQGILDSPWVGFDLFQKIFHDDYFYTVMRNTLLISFYKLIFGFPVPIFFALLLSEIMNPKYKKLVQTVSYLPHFISWVVLAGIFFTLFSLDGPVNTMIRWFGGDPVLFLADDRYFRSILVITSIFQGFGWGSIIYFAAISSIDPQMYEAAVIDGAGRFKRMFYISIPMLVPVIAIMLILSMSGILDAGFDQIFNLYNTQVYNVADIIDTYVYRKGIVEMNYSYATAVGLFKSVVALILIFAVNRLVKIIGGKDHALW</sequence>
<reference evidence="10" key="1">
    <citation type="journal article" date="2019" name="Int. J. Syst. Evol. Microbiol.">
        <title>The Global Catalogue of Microorganisms (GCM) 10K type strain sequencing project: providing services to taxonomists for standard genome sequencing and annotation.</title>
        <authorList>
            <consortium name="The Broad Institute Genomics Platform"/>
            <consortium name="The Broad Institute Genome Sequencing Center for Infectious Disease"/>
            <person name="Wu L."/>
            <person name="Ma J."/>
        </authorList>
    </citation>
    <scope>NUCLEOTIDE SEQUENCE [LARGE SCALE GENOMIC DNA]</scope>
    <source>
        <strain evidence="10">CGMCC 1.3240</strain>
    </source>
</reference>
<dbReference type="Proteomes" id="UP001596047">
    <property type="component" value="Unassembled WGS sequence"/>
</dbReference>
<evidence type="ECO:0000256" key="2">
    <source>
        <dbReference type="ARBA" id="ARBA00022448"/>
    </source>
</evidence>
<dbReference type="Gene3D" id="1.10.3720.10">
    <property type="entry name" value="MetI-like"/>
    <property type="match status" value="1"/>
</dbReference>
<dbReference type="RefSeq" id="WP_379188813.1">
    <property type="nucleotide sequence ID" value="NZ_JBHSOW010000047.1"/>
</dbReference>
<proteinExistence type="inferred from homology"/>
<dbReference type="PANTHER" id="PTHR43227">
    <property type="entry name" value="BLL4140 PROTEIN"/>
    <property type="match status" value="1"/>
</dbReference>
<dbReference type="CDD" id="cd06261">
    <property type="entry name" value="TM_PBP2"/>
    <property type="match status" value="1"/>
</dbReference>
<gene>
    <name evidence="9" type="ORF">ACFPYJ_14225</name>
</gene>
<comment type="caution">
    <text evidence="9">The sequence shown here is derived from an EMBL/GenBank/DDBJ whole genome shotgun (WGS) entry which is preliminary data.</text>
</comment>
<dbReference type="Pfam" id="PF00528">
    <property type="entry name" value="BPD_transp_1"/>
    <property type="match status" value="1"/>
</dbReference>
<dbReference type="PANTHER" id="PTHR43227:SF11">
    <property type="entry name" value="BLL4140 PROTEIN"/>
    <property type="match status" value="1"/>
</dbReference>
<feature type="transmembrane region" description="Helical" evidence="7">
    <location>
        <begin position="220"/>
        <end position="244"/>
    </location>
</feature>
<feature type="transmembrane region" description="Helical" evidence="7">
    <location>
        <begin position="173"/>
        <end position="199"/>
    </location>
</feature>
<dbReference type="InterPro" id="IPR000515">
    <property type="entry name" value="MetI-like"/>
</dbReference>
<feature type="domain" description="ABC transmembrane type-1" evidence="8">
    <location>
        <begin position="87"/>
        <end position="301"/>
    </location>
</feature>
<evidence type="ECO:0000256" key="5">
    <source>
        <dbReference type="ARBA" id="ARBA00022989"/>
    </source>
</evidence>
<keyword evidence="3" id="KW-1003">Cell membrane</keyword>
<comment type="subcellular location">
    <subcellularLocation>
        <location evidence="1 7">Cell membrane</location>
        <topology evidence="1 7">Multi-pass membrane protein</topology>
    </subcellularLocation>
</comment>
<dbReference type="InterPro" id="IPR050809">
    <property type="entry name" value="UgpAE/MalFG_permease"/>
</dbReference>
<evidence type="ECO:0000313" key="10">
    <source>
        <dbReference type="Proteomes" id="UP001596047"/>
    </source>
</evidence>
<feature type="transmembrane region" description="Helical" evidence="7">
    <location>
        <begin position="133"/>
        <end position="153"/>
    </location>
</feature>
<accession>A0ABW0VWK9</accession>
<dbReference type="SUPFAM" id="SSF161098">
    <property type="entry name" value="MetI-like"/>
    <property type="match status" value="1"/>
</dbReference>
<evidence type="ECO:0000256" key="7">
    <source>
        <dbReference type="RuleBase" id="RU363032"/>
    </source>
</evidence>
<comment type="similarity">
    <text evidence="7">Belongs to the binding-protein-dependent transport system permease family.</text>
</comment>
<name>A0ABW0VWK9_9BACL</name>
<keyword evidence="6 7" id="KW-0472">Membrane</keyword>
<feature type="transmembrane region" description="Helical" evidence="7">
    <location>
        <begin position="280"/>
        <end position="301"/>
    </location>
</feature>
<evidence type="ECO:0000256" key="3">
    <source>
        <dbReference type="ARBA" id="ARBA00022475"/>
    </source>
</evidence>
<organism evidence="9 10">
    <name type="scientific">Paenibacillus solisilvae</name>
    <dbReference type="NCBI Taxonomy" id="2486751"/>
    <lineage>
        <taxon>Bacteria</taxon>
        <taxon>Bacillati</taxon>
        <taxon>Bacillota</taxon>
        <taxon>Bacilli</taxon>
        <taxon>Bacillales</taxon>
        <taxon>Paenibacillaceae</taxon>
        <taxon>Paenibacillus</taxon>
    </lineage>
</organism>
<protein>
    <submittedName>
        <fullName evidence="9">ABC transporter permease</fullName>
    </submittedName>
</protein>
<feature type="transmembrane region" description="Helical" evidence="7">
    <location>
        <begin position="91"/>
        <end position="112"/>
    </location>
</feature>
<evidence type="ECO:0000313" key="9">
    <source>
        <dbReference type="EMBL" id="MFC5650265.1"/>
    </source>
</evidence>
<dbReference type="EMBL" id="JBHSOW010000047">
    <property type="protein sequence ID" value="MFC5650265.1"/>
    <property type="molecule type" value="Genomic_DNA"/>
</dbReference>
<evidence type="ECO:0000256" key="1">
    <source>
        <dbReference type="ARBA" id="ARBA00004651"/>
    </source>
</evidence>